<proteinExistence type="predicted"/>
<protein>
    <submittedName>
        <fullName evidence="1">Uncharacterized protein</fullName>
    </submittedName>
</protein>
<gene>
    <name evidence="1" type="ORF">DERP_007468</name>
</gene>
<evidence type="ECO:0000313" key="1">
    <source>
        <dbReference type="EMBL" id="KAH9417470.1"/>
    </source>
</evidence>
<dbReference type="Proteomes" id="UP000887458">
    <property type="component" value="Unassembled WGS sequence"/>
</dbReference>
<reference evidence="1 2" key="2">
    <citation type="journal article" date="2022" name="Mol. Biol. Evol.">
        <title>Comparative Genomics Reveals Insights into the Divergent Evolution of Astigmatic Mites and Household Pest Adaptations.</title>
        <authorList>
            <person name="Xiong Q."/>
            <person name="Wan A.T."/>
            <person name="Liu X."/>
            <person name="Fung C.S."/>
            <person name="Xiao X."/>
            <person name="Malainual N."/>
            <person name="Hou J."/>
            <person name="Wang L."/>
            <person name="Wang M."/>
            <person name="Yang K.Y."/>
            <person name="Cui Y."/>
            <person name="Leung E.L."/>
            <person name="Nong W."/>
            <person name="Shin S.K."/>
            <person name="Au S.W."/>
            <person name="Jeong K.Y."/>
            <person name="Chew F.T."/>
            <person name="Hui J.H."/>
            <person name="Leung T.F."/>
            <person name="Tungtrongchitr A."/>
            <person name="Zhong N."/>
            <person name="Liu Z."/>
            <person name="Tsui S.K."/>
        </authorList>
    </citation>
    <scope>NUCLEOTIDE SEQUENCE [LARGE SCALE GENOMIC DNA]</scope>
    <source>
        <strain evidence="1">Derp</strain>
    </source>
</reference>
<reference evidence="1 2" key="1">
    <citation type="journal article" date="2018" name="J. Allergy Clin. Immunol.">
        <title>High-quality assembly of Dermatophagoides pteronyssinus genome and transcriptome reveals a wide range of novel allergens.</title>
        <authorList>
            <person name="Liu X.Y."/>
            <person name="Yang K.Y."/>
            <person name="Wang M.Q."/>
            <person name="Kwok J.S."/>
            <person name="Zeng X."/>
            <person name="Yang Z."/>
            <person name="Xiao X.J."/>
            <person name="Lau C.P."/>
            <person name="Li Y."/>
            <person name="Huang Z.M."/>
            <person name="Ba J.G."/>
            <person name="Yim A.K."/>
            <person name="Ouyang C.Y."/>
            <person name="Ngai S.M."/>
            <person name="Chan T.F."/>
            <person name="Leung E.L."/>
            <person name="Liu L."/>
            <person name="Liu Z.G."/>
            <person name="Tsui S.K."/>
        </authorList>
    </citation>
    <scope>NUCLEOTIDE SEQUENCE [LARGE SCALE GENOMIC DNA]</scope>
    <source>
        <strain evidence="1">Derp</strain>
    </source>
</reference>
<organism evidence="1 2">
    <name type="scientific">Dermatophagoides pteronyssinus</name>
    <name type="common">European house dust mite</name>
    <dbReference type="NCBI Taxonomy" id="6956"/>
    <lineage>
        <taxon>Eukaryota</taxon>
        <taxon>Metazoa</taxon>
        <taxon>Ecdysozoa</taxon>
        <taxon>Arthropoda</taxon>
        <taxon>Chelicerata</taxon>
        <taxon>Arachnida</taxon>
        <taxon>Acari</taxon>
        <taxon>Acariformes</taxon>
        <taxon>Sarcoptiformes</taxon>
        <taxon>Astigmata</taxon>
        <taxon>Psoroptidia</taxon>
        <taxon>Analgoidea</taxon>
        <taxon>Pyroglyphidae</taxon>
        <taxon>Dermatophagoidinae</taxon>
        <taxon>Dermatophagoides</taxon>
    </lineage>
</organism>
<evidence type="ECO:0000313" key="2">
    <source>
        <dbReference type="Proteomes" id="UP000887458"/>
    </source>
</evidence>
<comment type="caution">
    <text evidence="1">The sequence shown here is derived from an EMBL/GenBank/DDBJ whole genome shotgun (WGS) entry which is preliminary data.</text>
</comment>
<accession>A0ABQ8J4K5</accession>
<name>A0ABQ8J4K5_DERPT</name>
<sequence length="63" mass="7200">MIILYNGVQVADDKSKLFNNCKNVCSIFGEHNINAIIANNNKQIIHVLRSNKQLIIYNMINII</sequence>
<keyword evidence="2" id="KW-1185">Reference proteome</keyword>
<dbReference type="EMBL" id="NJHN03000077">
    <property type="protein sequence ID" value="KAH9417470.1"/>
    <property type="molecule type" value="Genomic_DNA"/>
</dbReference>